<proteinExistence type="predicted"/>
<sequence length="322" mass="36090">MLARQPVTAEELPLRHFPERMRVSLLRLKVLFESQSFPQLAIALTDNQDDLEATICMLEKAGLKARYPTDHNPMKTMLPKKRSFIESFGNHLITVILSPRTSKKPKLYQVHALKLSHASDYFAKLLQFPGVETTANEVRLDEGYEGMEEEFESFIDWAYTGNYHSSGCAVSEARMVVLSERLATTPLKTIALEKLELALKSQKALKIKAAAELIRTIYGGTHRPYSKDIPVVELAPSQPPSDKGIATPTIPSHDGLSKKLATSGYKNCKARAIVAQYIAGNLAKYRDFKVFREVLEEFGEFASDLVMQRIDLPQPSPLVVIK</sequence>
<name>A0A3N4I894_ASCIM</name>
<reference evidence="2 3" key="1">
    <citation type="journal article" date="2018" name="Nat. Ecol. Evol.">
        <title>Pezizomycetes genomes reveal the molecular basis of ectomycorrhizal truffle lifestyle.</title>
        <authorList>
            <person name="Murat C."/>
            <person name="Payen T."/>
            <person name="Noel B."/>
            <person name="Kuo A."/>
            <person name="Morin E."/>
            <person name="Chen J."/>
            <person name="Kohler A."/>
            <person name="Krizsan K."/>
            <person name="Balestrini R."/>
            <person name="Da Silva C."/>
            <person name="Montanini B."/>
            <person name="Hainaut M."/>
            <person name="Levati E."/>
            <person name="Barry K.W."/>
            <person name="Belfiori B."/>
            <person name="Cichocki N."/>
            <person name="Clum A."/>
            <person name="Dockter R.B."/>
            <person name="Fauchery L."/>
            <person name="Guy J."/>
            <person name="Iotti M."/>
            <person name="Le Tacon F."/>
            <person name="Lindquist E.A."/>
            <person name="Lipzen A."/>
            <person name="Malagnac F."/>
            <person name="Mello A."/>
            <person name="Molinier V."/>
            <person name="Miyauchi S."/>
            <person name="Poulain J."/>
            <person name="Riccioni C."/>
            <person name="Rubini A."/>
            <person name="Sitrit Y."/>
            <person name="Splivallo R."/>
            <person name="Traeger S."/>
            <person name="Wang M."/>
            <person name="Zifcakova L."/>
            <person name="Wipf D."/>
            <person name="Zambonelli A."/>
            <person name="Paolocci F."/>
            <person name="Nowrousian M."/>
            <person name="Ottonello S."/>
            <person name="Baldrian P."/>
            <person name="Spatafora J.W."/>
            <person name="Henrissat B."/>
            <person name="Nagy L.G."/>
            <person name="Aury J.M."/>
            <person name="Wincker P."/>
            <person name="Grigoriev I.V."/>
            <person name="Bonfante P."/>
            <person name="Martin F.M."/>
        </authorList>
    </citation>
    <scope>NUCLEOTIDE SEQUENCE [LARGE SCALE GENOMIC DNA]</scope>
    <source>
        <strain evidence="2 3">RN42</strain>
    </source>
</reference>
<organism evidence="2 3">
    <name type="scientific">Ascobolus immersus RN42</name>
    <dbReference type="NCBI Taxonomy" id="1160509"/>
    <lineage>
        <taxon>Eukaryota</taxon>
        <taxon>Fungi</taxon>
        <taxon>Dikarya</taxon>
        <taxon>Ascomycota</taxon>
        <taxon>Pezizomycotina</taxon>
        <taxon>Pezizomycetes</taxon>
        <taxon>Pezizales</taxon>
        <taxon>Ascobolaceae</taxon>
        <taxon>Ascobolus</taxon>
    </lineage>
</organism>
<gene>
    <name evidence="2" type="ORF">BJ508DRAFT_346782</name>
</gene>
<dbReference type="InterPro" id="IPR000210">
    <property type="entry name" value="BTB/POZ_dom"/>
</dbReference>
<keyword evidence="3" id="KW-1185">Reference proteome</keyword>
<dbReference type="PROSITE" id="PS50097">
    <property type="entry name" value="BTB"/>
    <property type="match status" value="1"/>
</dbReference>
<dbReference type="CDD" id="cd18186">
    <property type="entry name" value="BTB_POZ_ZBTB_KLHL-like"/>
    <property type="match status" value="1"/>
</dbReference>
<dbReference type="Proteomes" id="UP000275078">
    <property type="component" value="Unassembled WGS sequence"/>
</dbReference>
<evidence type="ECO:0000313" key="2">
    <source>
        <dbReference type="EMBL" id="RPA80868.1"/>
    </source>
</evidence>
<feature type="domain" description="BTB" evidence="1">
    <location>
        <begin position="93"/>
        <end position="167"/>
    </location>
</feature>
<evidence type="ECO:0000313" key="3">
    <source>
        <dbReference type="Proteomes" id="UP000275078"/>
    </source>
</evidence>
<evidence type="ECO:0000259" key="1">
    <source>
        <dbReference type="PROSITE" id="PS50097"/>
    </source>
</evidence>
<dbReference type="OrthoDB" id="6359816at2759"/>
<accession>A0A3N4I894</accession>
<dbReference type="Gene3D" id="3.30.710.10">
    <property type="entry name" value="Potassium Channel Kv1.1, Chain A"/>
    <property type="match status" value="1"/>
</dbReference>
<dbReference type="AlphaFoldDB" id="A0A3N4I894"/>
<protein>
    <recommendedName>
        <fullName evidence="1">BTB domain-containing protein</fullName>
    </recommendedName>
</protein>
<dbReference type="SUPFAM" id="SSF54695">
    <property type="entry name" value="POZ domain"/>
    <property type="match status" value="1"/>
</dbReference>
<dbReference type="EMBL" id="ML119684">
    <property type="protein sequence ID" value="RPA80868.1"/>
    <property type="molecule type" value="Genomic_DNA"/>
</dbReference>
<dbReference type="InterPro" id="IPR011333">
    <property type="entry name" value="SKP1/BTB/POZ_sf"/>
</dbReference>